<keyword evidence="5 6" id="KW-0472">Membrane</keyword>
<organism evidence="8 9">
    <name type="scientific">Helcococcus bovis</name>
    <dbReference type="NCBI Taxonomy" id="3153252"/>
    <lineage>
        <taxon>Bacteria</taxon>
        <taxon>Bacillati</taxon>
        <taxon>Bacillota</taxon>
        <taxon>Tissierellia</taxon>
        <taxon>Tissierellales</taxon>
        <taxon>Peptoniphilaceae</taxon>
        <taxon>Helcococcus</taxon>
    </lineage>
</organism>
<keyword evidence="3 6" id="KW-0812">Transmembrane</keyword>
<gene>
    <name evidence="8" type="ORF">ABGF40_07170</name>
</gene>
<evidence type="ECO:0000256" key="5">
    <source>
        <dbReference type="ARBA" id="ARBA00023136"/>
    </source>
</evidence>
<dbReference type="InterPro" id="IPR018076">
    <property type="entry name" value="T2SS_GspF_dom"/>
</dbReference>
<accession>A0ABW9F7L9</accession>
<evidence type="ECO:0000256" key="1">
    <source>
        <dbReference type="ARBA" id="ARBA00004651"/>
    </source>
</evidence>
<proteinExistence type="predicted"/>
<protein>
    <submittedName>
        <fullName evidence="8">Type II secretion system F family protein</fullName>
    </submittedName>
</protein>
<sequence length="174" mass="20168">MFREFLDIFNSNIISGENFYNSLKKTSKEIKNIFHDNTYLVKYLDELVLDIENGKNITDALRDFKQKADLEEVDIFIDSLILSIQMGIDLSKITNNSKNMLSDNISLELELSTIVDNSKKEFLIMIFLPIFVLLLVNNSSTNTLRFSDYLIRIPVFISFIFAFYLGNKIVNLEV</sequence>
<feature type="domain" description="Type II secretion system protein GspF" evidence="7">
    <location>
        <begin position="5"/>
        <end position="136"/>
    </location>
</feature>
<keyword evidence="2" id="KW-1003">Cell membrane</keyword>
<reference evidence="8 9" key="1">
    <citation type="journal article" date="2024" name="Front. Microbiol.">
        <title>Pangenomic and biochemical analyses of Helcococcus ovis reveal widespread tetracycline resistance and a novel bacterial species, Helcococcus bovis.</title>
        <authorList>
            <person name="Cunha F."/>
            <person name="Zhai Y."/>
            <person name="Casaro S."/>
            <person name="Jones K.L."/>
            <person name="Hernandez M."/>
            <person name="Bisinotto R.S."/>
            <person name="Kariyawasam S."/>
            <person name="Brown M.B."/>
            <person name="Phillips A."/>
            <person name="Jeong K.C."/>
            <person name="Galvao K.N."/>
        </authorList>
    </citation>
    <scope>NUCLEOTIDE SEQUENCE [LARGE SCALE GENOMIC DNA]</scope>
    <source>
        <strain evidence="8 9">KG197</strain>
    </source>
</reference>
<dbReference type="EMBL" id="JBFNFH010000019">
    <property type="protein sequence ID" value="MFM1525451.1"/>
    <property type="molecule type" value="Genomic_DNA"/>
</dbReference>
<name>A0ABW9F7L9_9FIRM</name>
<evidence type="ECO:0000256" key="2">
    <source>
        <dbReference type="ARBA" id="ARBA00022475"/>
    </source>
</evidence>
<comment type="subcellular location">
    <subcellularLocation>
        <location evidence="1">Cell membrane</location>
        <topology evidence="1">Multi-pass membrane protein</topology>
    </subcellularLocation>
</comment>
<evidence type="ECO:0000259" key="7">
    <source>
        <dbReference type="Pfam" id="PF00482"/>
    </source>
</evidence>
<keyword evidence="9" id="KW-1185">Reference proteome</keyword>
<dbReference type="RefSeq" id="WP_408126861.1">
    <property type="nucleotide sequence ID" value="NZ_JBFNFH010000019.1"/>
</dbReference>
<feature type="transmembrane region" description="Helical" evidence="6">
    <location>
        <begin position="122"/>
        <end position="137"/>
    </location>
</feature>
<dbReference type="Proteomes" id="UP001629536">
    <property type="component" value="Unassembled WGS sequence"/>
</dbReference>
<evidence type="ECO:0000256" key="4">
    <source>
        <dbReference type="ARBA" id="ARBA00022989"/>
    </source>
</evidence>
<comment type="caution">
    <text evidence="8">The sequence shown here is derived from an EMBL/GenBank/DDBJ whole genome shotgun (WGS) entry which is preliminary data.</text>
</comment>
<evidence type="ECO:0000256" key="3">
    <source>
        <dbReference type="ARBA" id="ARBA00022692"/>
    </source>
</evidence>
<feature type="transmembrane region" description="Helical" evidence="6">
    <location>
        <begin position="149"/>
        <end position="166"/>
    </location>
</feature>
<evidence type="ECO:0000256" key="6">
    <source>
        <dbReference type="SAM" id="Phobius"/>
    </source>
</evidence>
<evidence type="ECO:0000313" key="8">
    <source>
        <dbReference type="EMBL" id="MFM1525451.1"/>
    </source>
</evidence>
<dbReference type="Pfam" id="PF00482">
    <property type="entry name" value="T2SSF"/>
    <property type="match status" value="1"/>
</dbReference>
<evidence type="ECO:0000313" key="9">
    <source>
        <dbReference type="Proteomes" id="UP001629536"/>
    </source>
</evidence>
<keyword evidence="4 6" id="KW-1133">Transmembrane helix</keyword>